<sequence>MTTTVHDSIEAGAVVSLPLLRDMLEERFAIHTRQLTELVVCGVLPHHGGHDPRTLAALTETSRQAVADTAHALQRMSQGTYGLCLGCHRAIPWGRLRELPEAEFCVPCDRARPLP</sequence>
<comment type="caution">
    <text evidence="6">The sequence shown here is derived from an EMBL/GenBank/DDBJ whole genome shotgun (WGS) entry which is preliminary data.</text>
</comment>
<keyword evidence="1" id="KW-0479">Metal-binding</keyword>
<evidence type="ECO:0000256" key="4">
    <source>
        <dbReference type="PROSITE-ProRule" id="PRU00510"/>
    </source>
</evidence>
<evidence type="ECO:0000313" key="7">
    <source>
        <dbReference type="Proteomes" id="UP000245697"/>
    </source>
</evidence>
<evidence type="ECO:0000256" key="2">
    <source>
        <dbReference type="ARBA" id="ARBA00022771"/>
    </source>
</evidence>
<dbReference type="PANTHER" id="PTHR33823">
    <property type="entry name" value="RNA POLYMERASE-BINDING TRANSCRIPTION FACTOR DKSA-RELATED"/>
    <property type="match status" value="1"/>
</dbReference>
<dbReference type="RefSeq" id="WP_239170166.1">
    <property type="nucleotide sequence ID" value="NZ_BONA01000049.1"/>
</dbReference>
<reference evidence="6 7" key="1">
    <citation type="submission" date="2018-05" db="EMBL/GenBank/DDBJ databases">
        <title>Genomic Encyclopedia of Archaeal and Bacterial Type Strains, Phase II (KMG-II): from individual species to whole genera.</title>
        <authorList>
            <person name="Goeker M."/>
        </authorList>
    </citation>
    <scope>NUCLEOTIDE SEQUENCE [LARGE SCALE GENOMIC DNA]</scope>
    <source>
        <strain evidence="6 7">DSM 45184</strain>
    </source>
</reference>
<feature type="zinc finger region" description="dksA C4-type" evidence="4">
    <location>
        <begin position="84"/>
        <end position="108"/>
    </location>
</feature>
<organism evidence="6 7">
    <name type="scientific">Actinoplanes xinjiangensis</name>
    <dbReference type="NCBI Taxonomy" id="512350"/>
    <lineage>
        <taxon>Bacteria</taxon>
        <taxon>Bacillati</taxon>
        <taxon>Actinomycetota</taxon>
        <taxon>Actinomycetes</taxon>
        <taxon>Micromonosporales</taxon>
        <taxon>Micromonosporaceae</taxon>
        <taxon>Actinoplanes</taxon>
    </lineage>
</organism>
<name>A0A316FG16_9ACTN</name>
<dbReference type="AlphaFoldDB" id="A0A316FG16"/>
<evidence type="ECO:0000259" key="5">
    <source>
        <dbReference type="Pfam" id="PF01258"/>
    </source>
</evidence>
<dbReference type="EMBL" id="QGGR01000008">
    <property type="protein sequence ID" value="PWK47002.1"/>
    <property type="molecule type" value="Genomic_DNA"/>
</dbReference>
<dbReference type="PANTHER" id="PTHR33823:SF4">
    <property type="entry name" value="GENERAL STRESS PROTEIN 16O"/>
    <property type="match status" value="1"/>
</dbReference>
<protein>
    <submittedName>
        <fullName evidence="6">TraR/DksA family transcriptional regulator</fullName>
    </submittedName>
</protein>
<dbReference type="Pfam" id="PF01258">
    <property type="entry name" value="zf-dskA_traR"/>
    <property type="match status" value="1"/>
</dbReference>
<dbReference type="SUPFAM" id="SSF57716">
    <property type="entry name" value="Glucocorticoid receptor-like (DNA-binding domain)"/>
    <property type="match status" value="1"/>
</dbReference>
<evidence type="ECO:0000313" key="6">
    <source>
        <dbReference type="EMBL" id="PWK47002.1"/>
    </source>
</evidence>
<proteinExistence type="predicted"/>
<accession>A0A316FG16</accession>
<evidence type="ECO:0000256" key="1">
    <source>
        <dbReference type="ARBA" id="ARBA00022723"/>
    </source>
</evidence>
<gene>
    <name evidence="6" type="ORF">BC793_108116</name>
</gene>
<dbReference type="Proteomes" id="UP000245697">
    <property type="component" value="Unassembled WGS sequence"/>
</dbReference>
<keyword evidence="3" id="KW-0862">Zinc</keyword>
<dbReference type="InterPro" id="IPR000962">
    <property type="entry name" value="Znf_DskA_TraR"/>
</dbReference>
<keyword evidence="2" id="KW-0863">Zinc-finger</keyword>
<feature type="domain" description="Zinc finger DksA/TraR C4-type" evidence="5">
    <location>
        <begin position="79"/>
        <end position="108"/>
    </location>
</feature>
<keyword evidence="7" id="KW-1185">Reference proteome</keyword>
<evidence type="ECO:0000256" key="3">
    <source>
        <dbReference type="ARBA" id="ARBA00022833"/>
    </source>
</evidence>
<dbReference type="Gene3D" id="1.20.120.910">
    <property type="entry name" value="DksA, coiled-coil domain"/>
    <property type="match status" value="1"/>
</dbReference>
<dbReference type="GO" id="GO:0008270">
    <property type="term" value="F:zinc ion binding"/>
    <property type="evidence" value="ECO:0007669"/>
    <property type="project" value="UniProtKB-KW"/>
</dbReference>
<dbReference type="PROSITE" id="PS51128">
    <property type="entry name" value="ZF_DKSA_2"/>
    <property type="match status" value="1"/>
</dbReference>